<dbReference type="InterPro" id="IPR010905">
    <property type="entry name" value="Glyco_hydro_88"/>
</dbReference>
<organism evidence="2 3">
    <name type="scientific">Pedobacter helvus</name>
    <dbReference type="NCBI Taxonomy" id="2563444"/>
    <lineage>
        <taxon>Bacteria</taxon>
        <taxon>Pseudomonadati</taxon>
        <taxon>Bacteroidota</taxon>
        <taxon>Sphingobacteriia</taxon>
        <taxon>Sphingobacteriales</taxon>
        <taxon>Sphingobacteriaceae</taxon>
        <taxon>Pedobacter</taxon>
    </lineage>
</organism>
<evidence type="ECO:0000256" key="1">
    <source>
        <dbReference type="ARBA" id="ARBA00022801"/>
    </source>
</evidence>
<dbReference type="InterPro" id="IPR012341">
    <property type="entry name" value="6hp_glycosidase-like_sf"/>
</dbReference>
<dbReference type="PANTHER" id="PTHR33886">
    <property type="entry name" value="UNSATURATED RHAMNOGALACTURONAN HYDROLASE (EUROFUNG)"/>
    <property type="match status" value="1"/>
</dbReference>
<evidence type="ECO:0000313" key="2">
    <source>
        <dbReference type="EMBL" id="MFN0293498.1"/>
    </source>
</evidence>
<reference evidence="2 3" key="1">
    <citation type="submission" date="2024-12" db="EMBL/GenBank/DDBJ databases">
        <authorList>
            <person name="Hu S."/>
        </authorList>
    </citation>
    <scope>NUCLEOTIDE SEQUENCE [LARGE SCALE GENOMIC DNA]</scope>
    <source>
        <strain evidence="2 3">P-25</strain>
    </source>
</reference>
<accession>A0ABW9JMA1</accession>
<dbReference type="Pfam" id="PF07470">
    <property type="entry name" value="Glyco_hydro_88"/>
    <property type="match status" value="1"/>
</dbReference>
<dbReference type="SUPFAM" id="SSF48208">
    <property type="entry name" value="Six-hairpin glycosidases"/>
    <property type="match status" value="1"/>
</dbReference>
<evidence type="ECO:0000313" key="3">
    <source>
        <dbReference type="Proteomes" id="UP001517367"/>
    </source>
</evidence>
<dbReference type="InterPro" id="IPR052043">
    <property type="entry name" value="PolySaccharide_Degr_Enz"/>
</dbReference>
<name>A0ABW9JMA1_9SPHI</name>
<sequence length="398" mass="46320">MKPILLLPLTLCFVIYIFNPFINNSDKKRYINTSFEEKYNAYDLDNFPKKSDPLVIGNLVADRFLEQPHSQYGSPLRIKEPRTQVTYPDVCTWLGGFWFAKATKNKKLFKRFEDRFQPLFSTESHLQPKPNHVDNNVFGTLPLELYMATKDERYLDMGMMYANTQWELPNENISLVEKEWANKGYSWQTRIWLDDMFMITAIQAQAYRVTKNMKYIDRSANEMLVYLDSIQRPNGLFYHSPEAPFVWARGNGWMAVGMTELLRILPENNVDRPVIMKAYKKMMATLKGYQDENGMWKQLVDDPTMWEETSGSAMFTYAMIVGVKKGWLDNKEYGKVARKGWIALTGFLEKNGDIRSVCEGTNIGATKEHYRKRLQLTGDLHGQAPMLWCAYALTTKNL</sequence>
<dbReference type="RefSeq" id="WP_138729171.1">
    <property type="nucleotide sequence ID" value="NZ_SRMP02000050.1"/>
</dbReference>
<dbReference type="InterPro" id="IPR008928">
    <property type="entry name" value="6-hairpin_glycosidase_sf"/>
</dbReference>
<keyword evidence="1 2" id="KW-0378">Hydrolase</keyword>
<protein>
    <submittedName>
        <fullName evidence="2">Glycoside hydrolase family 105 protein</fullName>
    </submittedName>
</protein>
<keyword evidence="3" id="KW-1185">Reference proteome</keyword>
<proteinExistence type="predicted"/>
<dbReference type="EMBL" id="SRMP02000050">
    <property type="protein sequence ID" value="MFN0293498.1"/>
    <property type="molecule type" value="Genomic_DNA"/>
</dbReference>
<comment type="caution">
    <text evidence="2">The sequence shown here is derived from an EMBL/GenBank/DDBJ whole genome shotgun (WGS) entry which is preliminary data.</text>
</comment>
<gene>
    <name evidence="2" type="ORF">E5L68_019110</name>
</gene>
<dbReference type="GO" id="GO:0016787">
    <property type="term" value="F:hydrolase activity"/>
    <property type="evidence" value="ECO:0007669"/>
    <property type="project" value="UniProtKB-KW"/>
</dbReference>
<dbReference type="Proteomes" id="UP001517367">
    <property type="component" value="Unassembled WGS sequence"/>
</dbReference>
<dbReference type="Gene3D" id="1.50.10.10">
    <property type="match status" value="1"/>
</dbReference>
<dbReference type="PANTHER" id="PTHR33886:SF8">
    <property type="entry name" value="UNSATURATED RHAMNOGALACTURONAN HYDROLASE (EUROFUNG)"/>
    <property type="match status" value="1"/>
</dbReference>